<evidence type="ECO:0000313" key="1">
    <source>
        <dbReference type="Proteomes" id="UP000887576"/>
    </source>
</evidence>
<evidence type="ECO:0000313" key="2">
    <source>
        <dbReference type="WBParaSite" id="JU765_v2.g2150.t1"/>
    </source>
</evidence>
<reference evidence="2" key="1">
    <citation type="submission" date="2022-11" db="UniProtKB">
        <authorList>
            <consortium name="WormBaseParasite"/>
        </authorList>
    </citation>
    <scope>IDENTIFICATION</scope>
</reference>
<accession>A0AC34R065</accession>
<sequence>MLPFKTESMTLQWTVVAGILYGEIILTLLLLLPWIRPGMWRTIFNSRLVQSVAHFTTAAQYSTIVVLLLLFIDAVREVRKYTDVDTSLETRRIAETDATLHMRLFRAQRNLYISGFALLLFLVISRIVSLLLRSAYLSASHEAALRQAESANKTAKRLMESEGTEGAVGELKKELEETKERLMKAEKDRDTMKAQAENLQKEYNRVSDELNKSIGAGGDKKTD</sequence>
<proteinExistence type="predicted"/>
<dbReference type="Proteomes" id="UP000887576">
    <property type="component" value="Unplaced"/>
</dbReference>
<protein>
    <submittedName>
        <fullName evidence="2">Endoplasmic reticulum transmembrane protein</fullName>
    </submittedName>
</protein>
<organism evidence="1 2">
    <name type="scientific">Panagrolaimus sp. JU765</name>
    <dbReference type="NCBI Taxonomy" id="591449"/>
    <lineage>
        <taxon>Eukaryota</taxon>
        <taxon>Metazoa</taxon>
        <taxon>Ecdysozoa</taxon>
        <taxon>Nematoda</taxon>
        <taxon>Chromadorea</taxon>
        <taxon>Rhabditida</taxon>
        <taxon>Tylenchina</taxon>
        <taxon>Panagrolaimomorpha</taxon>
        <taxon>Panagrolaimoidea</taxon>
        <taxon>Panagrolaimidae</taxon>
        <taxon>Panagrolaimus</taxon>
    </lineage>
</organism>
<dbReference type="WBParaSite" id="JU765_v2.g2150.t1">
    <property type="protein sequence ID" value="JU765_v2.g2150.t1"/>
    <property type="gene ID" value="JU765_v2.g2150"/>
</dbReference>
<name>A0AC34R065_9BILA</name>